<name>A0A9D1JU17_9FIRM</name>
<evidence type="ECO:0000313" key="2">
    <source>
        <dbReference type="Proteomes" id="UP000824001"/>
    </source>
</evidence>
<feature type="non-terminal residue" evidence="1">
    <location>
        <position position="101"/>
    </location>
</feature>
<organism evidence="1 2">
    <name type="scientific">Candidatus Scatomorpha merdipullorum</name>
    <dbReference type="NCBI Taxonomy" id="2840927"/>
    <lineage>
        <taxon>Bacteria</taxon>
        <taxon>Bacillati</taxon>
        <taxon>Bacillota</taxon>
        <taxon>Clostridia</taxon>
        <taxon>Eubacteriales</taxon>
        <taxon>Candidatus Scatomorpha</taxon>
    </lineage>
</organism>
<dbReference type="Proteomes" id="UP000824001">
    <property type="component" value="Unassembled WGS sequence"/>
</dbReference>
<dbReference type="InterPro" id="IPR016181">
    <property type="entry name" value="Acyl_CoA_acyltransferase"/>
</dbReference>
<reference evidence="1" key="1">
    <citation type="submission" date="2020-10" db="EMBL/GenBank/DDBJ databases">
        <authorList>
            <person name="Gilroy R."/>
        </authorList>
    </citation>
    <scope>NUCLEOTIDE SEQUENCE</scope>
    <source>
        <strain evidence="1">ChiHjej10B9-9673</strain>
    </source>
</reference>
<reference evidence="1" key="2">
    <citation type="journal article" date="2021" name="PeerJ">
        <title>Extensive microbial diversity within the chicken gut microbiome revealed by metagenomics and culture.</title>
        <authorList>
            <person name="Gilroy R."/>
            <person name="Ravi A."/>
            <person name="Getino M."/>
            <person name="Pursley I."/>
            <person name="Horton D.L."/>
            <person name="Alikhan N.F."/>
            <person name="Baker D."/>
            <person name="Gharbi K."/>
            <person name="Hall N."/>
            <person name="Watson M."/>
            <person name="Adriaenssens E.M."/>
            <person name="Foster-Nyarko E."/>
            <person name="Jarju S."/>
            <person name="Secka A."/>
            <person name="Antonio M."/>
            <person name="Oren A."/>
            <person name="Chaudhuri R.R."/>
            <person name="La Ragione R."/>
            <person name="Hildebrand F."/>
            <person name="Pallen M.J."/>
        </authorList>
    </citation>
    <scope>NUCLEOTIDE SEQUENCE</scope>
    <source>
        <strain evidence="1">ChiHjej10B9-9673</strain>
    </source>
</reference>
<sequence>MELVVKRFSELTNAELYELLKLRCEVFVVEQRCAYLDVDGRDLEALHVFLRGEGGVCACARVLPQGAAYADAALIGRVIAKRRGEGLGERVVRAGIAAARG</sequence>
<dbReference type="SUPFAM" id="SSF55729">
    <property type="entry name" value="Acyl-CoA N-acyltransferases (Nat)"/>
    <property type="match status" value="1"/>
</dbReference>
<proteinExistence type="predicted"/>
<dbReference type="EMBL" id="DVJK01000012">
    <property type="protein sequence ID" value="HIS65995.1"/>
    <property type="molecule type" value="Genomic_DNA"/>
</dbReference>
<evidence type="ECO:0000313" key="1">
    <source>
        <dbReference type="EMBL" id="HIS65995.1"/>
    </source>
</evidence>
<comment type="caution">
    <text evidence="1">The sequence shown here is derived from an EMBL/GenBank/DDBJ whole genome shotgun (WGS) entry which is preliminary data.</text>
</comment>
<dbReference type="Gene3D" id="3.40.630.30">
    <property type="match status" value="1"/>
</dbReference>
<gene>
    <name evidence="1" type="ORF">IAC18_00395</name>
</gene>
<protein>
    <submittedName>
        <fullName evidence="1">GNAT family N-acetyltransferase</fullName>
    </submittedName>
</protein>
<accession>A0A9D1JU17</accession>
<dbReference type="AlphaFoldDB" id="A0A9D1JU17"/>